<organism evidence="1 2">
    <name type="scientific">Candidatus Iainarchaeum sp</name>
    <dbReference type="NCBI Taxonomy" id="3101447"/>
    <lineage>
        <taxon>Archaea</taxon>
        <taxon>Candidatus Iainarchaeota</taxon>
        <taxon>Candidatus Iainarchaeia</taxon>
        <taxon>Candidatus Iainarchaeales</taxon>
        <taxon>Candidatus Iainarchaeaceae</taxon>
        <taxon>Candidatus Iainarchaeum</taxon>
    </lineage>
</organism>
<dbReference type="Gene3D" id="3.30.750.200">
    <property type="match status" value="1"/>
</dbReference>
<evidence type="ECO:0008006" key="3">
    <source>
        <dbReference type="Google" id="ProtNLM"/>
    </source>
</evidence>
<proteinExistence type="predicted"/>
<feature type="non-terminal residue" evidence="1">
    <location>
        <position position="1"/>
    </location>
</feature>
<evidence type="ECO:0000313" key="2">
    <source>
        <dbReference type="Proteomes" id="UP000590964"/>
    </source>
</evidence>
<dbReference type="Proteomes" id="UP000590964">
    <property type="component" value="Unassembled WGS sequence"/>
</dbReference>
<comment type="caution">
    <text evidence="1">The sequence shown here is derived from an EMBL/GenBank/DDBJ whole genome shotgun (WGS) entry which is preliminary data.</text>
</comment>
<accession>A0A7J4JTI2</accession>
<dbReference type="InterPro" id="IPR058240">
    <property type="entry name" value="rSAM_sf"/>
</dbReference>
<protein>
    <recommendedName>
        <fullName evidence="3">Radical SAM protein</fullName>
    </recommendedName>
</protein>
<gene>
    <name evidence="1" type="ORF">HA222_00360</name>
</gene>
<name>A0A7J4JTI2_9ARCH</name>
<reference evidence="2" key="1">
    <citation type="journal article" date="2020" name="bioRxiv">
        <title>A rank-normalized archaeal taxonomy based on genome phylogeny resolves widespread incomplete and uneven classifications.</title>
        <authorList>
            <person name="Rinke C."/>
            <person name="Chuvochina M."/>
            <person name="Mussig A.J."/>
            <person name="Chaumeil P.-A."/>
            <person name="Waite D.W."/>
            <person name="Whitman W.B."/>
            <person name="Parks D.H."/>
            <person name="Hugenholtz P."/>
        </authorList>
    </citation>
    <scope>NUCLEOTIDE SEQUENCE [LARGE SCALE GENOMIC DNA]</scope>
</reference>
<dbReference type="EMBL" id="DUFW01000004">
    <property type="protein sequence ID" value="HIH21101.1"/>
    <property type="molecule type" value="Genomic_DNA"/>
</dbReference>
<dbReference type="SUPFAM" id="SSF102114">
    <property type="entry name" value="Radical SAM enzymes"/>
    <property type="match status" value="1"/>
</dbReference>
<sequence length="166" mass="18940">ALCKKHGIITGANIMLGSPTESRREIEMSIRLIKEISPDMTSGYTTNPLPGTYLYDQALEKSLITECDLELIDRHGLGTMKRDITDEELLLYLRKLWLVSKSEKVLNYLLPWRKPYYLSVALKRSLNLLQHDRKTLLSDFKTHALTPFALLKASIQVSRIPKNPSA</sequence>
<dbReference type="AlphaFoldDB" id="A0A7J4JTI2"/>
<evidence type="ECO:0000313" key="1">
    <source>
        <dbReference type="EMBL" id="HIH21101.1"/>
    </source>
</evidence>